<evidence type="ECO:0000256" key="3">
    <source>
        <dbReference type="ARBA" id="ARBA00013017"/>
    </source>
</evidence>
<dbReference type="EC" id="1.11.1.24" evidence="3"/>
<dbReference type="SUPFAM" id="SSF52833">
    <property type="entry name" value="Thioredoxin-like"/>
    <property type="match status" value="1"/>
</dbReference>
<dbReference type="CDD" id="cd03017">
    <property type="entry name" value="PRX_BCP"/>
    <property type="match status" value="1"/>
</dbReference>
<evidence type="ECO:0000313" key="16">
    <source>
        <dbReference type="Proteomes" id="UP000501534"/>
    </source>
</evidence>
<evidence type="ECO:0000256" key="6">
    <source>
        <dbReference type="ARBA" id="ARBA00023002"/>
    </source>
</evidence>
<protein>
    <recommendedName>
        <fullName evidence="3">thioredoxin-dependent peroxiredoxin</fullName>
        <ecNumber evidence="3">1.11.1.24</ecNumber>
    </recommendedName>
    <alternativeName>
        <fullName evidence="9">Thioredoxin peroxidase</fullName>
    </alternativeName>
    <alternativeName>
        <fullName evidence="11">Thioredoxin-dependent peroxiredoxin Bcp</fullName>
    </alternativeName>
</protein>
<keyword evidence="6 15" id="KW-0560">Oxidoreductase</keyword>
<feature type="domain" description="Thioredoxin" evidence="14">
    <location>
        <begin position="1"/>
        <end position="137"/>
    </location>
</feature>
<dbReference type="EMBL" id="CP053069">
    <property type="protein sequence ID" value="QJR10213.1"/>
    <property type="molecule type" value="Genomic_DNA"/>
</dbReference>
<dbReference type="GO" id="GO:0045454">
    <property type="term" value="P:cell redox homeostasis"/>
    <property type="evidence" value="ECO:0007669"/>
    <property type="project" value="TreeGrafter"/>
</dbReference>
<evidence type="ECO:0000256" key="2">
    <source>
        <dbReference type="ARBA" id="ARBA00011245"/>
    </source>
</evidence>
<evidence type="ECO:0000256" key="11">
    <source>
        <dbReference type="ARBA" id="ARBA00042639"/>
    </source>
</evidence>
<evidence type="ECO:0000256" key="10">
    <source>
        <dbReference type="ARBA" id="ARBA00038489"/>
    </source>
</evidence>
<dbReference type="GO" id="GO:0005737">
    <property type="term" value="C:cytoplasm"/>
    <property type="evidence" value="ECO:0007669"/>
    <property type="project" value="TreeGrafter"/>
</dbReference>
<evidence type="ECO:0000256" key="1">
    <source>
        <dbReference type="ARBA" id="ARBA00003330"/>
    </source>
</evidence>
<evidence type="ECO:0000256" key="12">
    <source>
        <dbReference type="ARBA" id="ARBA00049091"/>
    </source>
</evidence>
<evidence type="ECO:0000256" key="7">
    <source>
        <dbReference type="ARBA" id="ARBA00023157"/>
    </source>
</evidence>
<accession>A0A6M4GV53</accession>
<comment type="catalytic activity">
    <reaction evidence="12">
        <text>a hydroperoxide + [thioredoxin]-dithiol = an alcohol + [thioredoxin]-disulfide + H2O</text>
        <dbReference type="Rhea" id="RHEA:62620"/>
        <dbReference type="Rhea" id="RHEA-COMP:10698"/>
        <dbReference type="Rhea" id="RHEA-COMP:10700"/>
        <dbReference type="ChEBI" id="CHEBI:15377"/>
        <dbReference type="ChEBI" id="CHEBI:29950"/>
        <dbReference type="ChEBI" id="CHEBI:30879"/>
        <dbReference type="ChEBI" id="CHEBI:35924"/>
        <dbReference type="ChEBI" id="CHEBI:50058"/>
        <dbReference type="EC" id="1.11.1.24"/>
    </reaction>
</comment>
<keyword evidence="4 15" id="KW-0575">Peroxidase</keyword>
<dbReference type="PIRSF" id="PIRSF000239">
    <property type="entry name" value="AHPC"/>
    <property type="match status" value="1"/>
</dbReference>
<keyword evidence="7" id="KW-1015">Disulfide bond</keyword>
<keyword evidence="8" id="KW-0676">Redox-active center</keyword>
<dbReference type="RefSeq" id="WP_425509622.1">
    <property type="nucleotide sequence ID" value="NZ_CP053069.1"/>
</dbReference>
<dbReference type="PANTHER" id="PTHR42801:SF4">
    <property type="entry name" value="AHPC_TSA FAMILY PROTEIN"/>
    <property type="match status" value="1"/>
</dbReference>
<organism evidence="15 16">
    <name type="scientific">Usitatibacter rugosus</name>
    <dbReference type="NCBI Taxonomy" id="2732067"/>
    <lineage>
        <taxon>Bacteria</taxon>
        <taxon>Pseudomonadati</taxon>
        <taxon>Pseudomonadota</taxon>
        <taxon>Betaproteobacteria</taxon>
        <taxon>Nitrosomonadales</taxon>
        <taxon>Usitatibacteraceae</taxon>
        <taxon>Usitatibacter</taxon>
    </lineage>
</organism>
<comment type="subunit">
    <text evidence="2">Monomer.</text>
</comment>
<sequence length="142" mass="16145">MMSLSSYRGKKNVVLYFYPKDGTPGCTIQAIDFSDREKEFQRLDTVIFGVSRDDVLSHAAFRDEHGLTVQLLADTEEEVCKMYDVLAEKSYEGRNKTMVRRSTFVIDKKGFVRHILSEVNPRNHADEVLKVVKTLNGNGPAN</sequence>
<dbReference type="GO" id="GO:0008379">
    <property type="term" value="F:thioredoxin peroxidase activity"/>
    <property type="evidence" value="ECO:0007669"/>
    <property type="project" value="TreeGrafter"/>
</dbReference>
<dbReference type="GO" id="GO:0034599">
    <property type="term" value="P:cellular response to oxidative stress"/>
    <property type="evidence" value="ECO:0007669"/>
    <property type="project" value="TreeGrafter"/>
</dbReference>
<dbReference type="InterPro" id="IPR000866">
    <property type="entry name" value="AhpC/TSA"/>
</dbReference>
<comment type="function">
    <text evidence="1">Thiol-specific peroxidase that catalyzes the reduction of hydrogen peroxide and organic hydroperoxides to water and alcohols, respectively. Plays a role in cell protection against oxidative stress by detoxifying peroxides and as sensor of hydrogen peroxide-mediated signaling events.</text>
</comment>
<comment type="similarity">
    <text evidence="10">Belongs to the peroxiredoxin family. BCP/PrxQ subfamily.</text>
</comment>
<dbReference type="Pfam" id="PF00578">
    <property type="entry name" value="AhpC-TSA"/>
    <property type="match status" value="1"/>
</dbReference>
<evidence type="ECO:0000256" key="8">
    <source>
        <dbReference type="ARBA" id="ARBA00023284"/>
    </source>
</evidence>
<dbReference type="InterPro" id="IPR050924">
    <property type="entry name" value="Peroxiredoxin_BCP/PrxQ"/>
</dbReference>
<evidence type="ECO:0000256" key="9">
    <source>
        <dbReference type="ARBA" id="ARBA00032824"/>
    </source>
</evidence>
<dbReference type="InterPro" id="IPR013766">
    <property type="entry name" value="Thioredoxin_domain"/>
</dbReference>
<proteinExistence type="inferred from homology"/>
<dbReference type="Gene3D" id="3.40.30.10">
    <property type="entry name" value="Glutaredoxin"/>
    <property type="match status" value="1"/>
</dbReference>
<dbReference type="FunFam" id="3.40.30.10:FF:000007">
    <property type="entry name" value="Thioredoxin-dependent thiol peroxidase"/>
    <property type="match status" value="1"/>
</dbReference>
<gene>
    <name evidence="15" type="primary">bcp_1</name>
    <name evidence="15" type="ORF">DSM104443_01267</name>
</gene>
<evidence type="ECO:0000313" key="15">
    <source>
        <dbReference type="EMBL" id="QJR10213.1"/>
    </source>
</evidence>
<dbReference type="PROSITE" id="PS51352">
    <property type="entry name" value="THIOREDOXIN_2"/>
    <property type="match status" value="1"/>
</dbReference>
<evidence type="ECO:0000256" key="4">
    <source>
        <dbReference type="ARBA" id="ARBA00022559"/>
    </source>
</evidence>
<evidence type="ECO:0000256" key="13">
    <source>
        <dbReference type="PIRSR" id="PIRSR000239-1"/>
    </source>
</evidence>
<keyword evidence="16" id="KW-1185">Reference proteome</keyword>
<evidence type="ECO:0000256" key="5">
    <source>
        <dbReference type="ARBA" id="ARBA00022862"/>
    </source>
</evidence>
<reference evidence="15 16" key="1">
    <citation type="submission" date="2020-04" db="EMBL/GenBank/DDBJ databases">
        <title>Usitatibacter rugosus gen. nov., sp. nov. and Usitatibacter palustris sp. nov., novel members of Usitatibacteraceae fam. nov. within the order Nitrosomonadales isolated from soil.</title>
        <authorList>
            <person name="Huber K.J."/>
            <person name="Neumann-Schaal M."/>
            <person name="Geppert A."/>
            <person name="Luckner M."/>
            <person name="Wanner G."/>
            <person name="Overmann J."/>
        </authorList>
    </citation>
    <scope>NUCLEOTIDE SEQUENCE [LARGE SCALE GENOMIC DNA]</scope>
    <source>
        <strain evidence="15 16">0125_3</strain>
    </source>
</reference>
<dbReference type="Proteomes" id="UP000501534">
    <property type="component" value="Chromosome"/>
</dbReference>
<keyword evidence="5" id="KW-0049">Antioxidant</keyword>
<dbReference type="InterPro" id="IPR024706">
    <property type="entry name" value="Peroxiredoxin_AhpC-typ"/>
</dbReference>
<evidence type="ECO:0000259" key="14">
    <source>
        <dbReference type="PROSITE" id="PS51352"/>
    </source>
</evidence>
<dbReference type="PANTHER" id="PTHR42801">
    <property type="entry name" value="THIOREDOXIN-DEPENDENT PEROXIDE REDUCTASE"/>
    <property type="match status" value="1"/>
</dbReference>
<name>A0A6M4GV53_9PROT</name>
<dbReference type="AlphaFoldDB" id="A0A6M4GV53"/>
<feature type="active site" description="Cysteine sulfenic acid (-SOH) intermediate; for peroxidase activity" evidence="13">
    <location>
        <position position="26"/>
    </location>
</feature>
<dbReference type="InterPro" id="IPR036249">
    <property type="entry name" value="Thioredoxin-like_sf"/>
</dbReference>
<dbReference type="KEGG" id="uru:DSM104443_01267"/>